<evidence type="ECO:0000256" key="7">
    <source>
        <dbReference type="ARBA" id="ARBA00022884"/>
    </source>
</evidence>
<evidence type="ECO:0000313" key="13">
    <source>
        <dbReference type="EMBL" id="QNM37833.1"/>
    </source>
</evidence>
<dbReference type="GO" id="GO:1990904">
    <property type="term" value="C:ribonucleoprotein complex"/>
    <property type="evidence" value="ECO:0007669"/>
    <property type="project" value="UniProtKB-KW"/>
</dbReference>
<dbReference type="Gene3D" id="1.10.3610.10">
    <property type="entry name" value="Nucleoprotein"/>
    <property type="match status" value="1"/>
</dbReference>
<evidence type="ECO:0000256" key="2">
    <source>
        <dbReference type="ARBA" id="ARBA00004328"/>
    </source>
</evidence>
<dbReference type="InterPro" id="IPR023331">
    <property type="entry name" value="Rhabdovirus_ncapsid_C"/>
</dbReference>
<keyword evidence="7" id="KW-0694">RNA-binding</keyword>
<keyword evidence="4" id="KW-1139">Helical capsid protein</keyword>
<comment type="subcellular location">
    <subcellularLocation>
        <location evidence="1">Host cytoplasm</location>
    </subcellularLocation>
    <subcellularLocation>
        <location evidence="2">Virion</location>
    </subcellularLocation>
</comment>
<dbReference type="GO" id="GO:0030430">
    <property type="term" value="C:host cell cytoplasm"/>
    <property type="evidence" value="ECO:0007669"/>
    <property type="project" value="UniProtKB-SubCell"/>
</dbReference>
<dbReference type="Gene3D" id="1.10.3570.10">
    <property type="entry name" value="Rhabdovirus nucleocapsid protein like domain"/>
    <property type="match status" value="1"/>
</dbReference>
<keyword evidence="6" id="KW-0946">Virion</keyword>
<evidence type="ECO:0000256" key="8">
    <source>
        <dbReference type="ARBA" id="ARBA00023086"/>
    </source>
</evidence>
<proteinExistence type="predicted"/>
<evidence type="ECO:0000256" key="6">
    <source>
        <dbReference type="ARBA" id="ARBA00022844"/>
    </source>
</evidence>
<evidence type="ECO:0000256" key="1">
    <source>
        <dbReference type="ARBA" id="ARBA00004192"/>
    </source>
</evidence>
<keyword evidence="8 13" id="KW-0543">Viral nucleoprotein</keyword>
<dbReference type="Pfam" id="PF00945">
    <property type="entry name" value="Rhabdo_ncap"/>
    <property type="match status" value="1"/>
</dbReference>
<protein>
    <recommendedName>
        <fullName evidence="3">Nucleoprotein</fullName>
    </recommendedName>
    <alternativeName>
        <fullName evidence="11">Nucleocapsid protein</fullName>
    </alternativeName>
</protein>
<keyword evidence="9" id="KW-1035">Host cytoplasm</keyword>
<dbReference type="EMBL" id="MN714687">
    <property type="protein sequence ID" value="QNM37833.1"/>
    <property type="molecule type" value="Genomic_RNA"/>
</dbReference>
<keyword evidence="10" id="KW-0687">Ribonucleoprotein</keyword>
<dbReference type="InterPro" id="IPR035961">
    <property type="entry name" value="Rhabdovirus_nucleoprotein-like"/>
</dbReference>
<evidence type="ECO:0000256" key="4">
    <source>
        <dbReference type="ARBA" id="ARBA00022497"/>
    </source>
</evidence>
<dbReference type="SUPFAM" id="SSF140809">
    <property type="entry name" value="Rhabdovirus nucleoprotein-like"/>
    <property type="match status" value="1"/>
</dbReference>
<evidence type="ECO:0000256" key="10">
    <source>
        <dbReference type="ARBA" id="ARBA00023274"/>
    </source>
</evidence>
<dbReference type="KEGG" id="vg:80541625"/>
<feature type="domain" description="Rhabdovirus nucleocapsid" evidence="12">
    <location>
        <begin position="10"/>
        <end position="345"/>
    </location>
</feature>
<dbReference type="InterPro" id="IPR000448">
    <property type="entry name" value="Rhabdo_ncapsid"/>
</dbReference>
<evidence type="ECO:0000256" key="9">
    <source>
        <dbReference type="ARBA" id="ARBA00023200"/>
    </source>
</evidence>
<dbReference type="GeneID" id="80541625"/>
<dbReference type="GO" id="GO:0019029">
    <property type="term" value="C:helical viral capsid"/>
    <property type="evidence" value="ECO:0007669"/>
    <property type="project" value="UniProtKB-KW"/>
</dbReference>
<evidence type="ECO:0000256" key="5">
    <source>
        <dbReference type="ARBA" id="ARBA00022561"/>
    </source>
</evidence>
<sequence>MASFVYNGDEIAVKTIGGETNGDYPSVSLRNGKPSVRKFRSAKTLAEIGGFVCTALKDNNPCDPMLISTFLIEWAKKLTFQAQADWVSYEHQLATTGSVVSPLNLVVVTENEELPADLRGIRLGSENEINCLALVLLAGARMANAPDIHRETIKDKITAISATYPTNDWDPSTILTSYAKWAADMNYKKIVAAVDMFLSKYSTHSLALFRVATLVSRYNQCSALSSCLYLWGLCGADVNKMIGFVWVEDVVKEIVRLYKPEEEFSEIDSYLPYGSFFGLVNRSAYSAACNPKFTVFVHSIGSFLLNPRSLNAYFDTSATAQQILMNAIIVAYMIFHTSTFSITAHDSNAPRARVSAVNKSMLEAHLETEELEPMENETQEDFARRSLQHAARKIPTSQDFLDWLACIGAHQGELPPKISAWAKSQANKITQPRNGTMGSHIKQLYGDA</sequence>
<keyword evidence="5" id="KW-0167">Capsid protein</keyword>
<evidence type="ECO:0000313" key="14">
    <source>
        <dbReference type="Proteomes" id="UP001162018"/>
    </source>
</evidence>
<dbReference type="GO" id="GO:0003723">
    <property type="term" value="F:RNA binding"/>
    <property type="evidence" value="ECO:0007669"/>
    <property type="project" value="UniProtKB-KW"/>
</dbReference>
<dbReference type="GO" id="GO:0019013">
    <property type="term" value="C:viral nucleocapsid"/>
    <property type="evidence" value="ECO:0007669"/>
    <property type="project" value="UniProtKB-KW"/>
</dbReference>
<evidence type="ECO:0000256" key="3">
    <source>
        <dbReference type="ARBA" id="ARBA00014389"/>
    </source>
</evidence>
<organism evidence="13 14">
    <name type="scientific">Thrips tabaci associated dimarhabdovirus 1</name>
    <dbReference type="NCBI Taxonomy" id="2767265"/>
    <lineage>
        <taxon>Viruses</taxon>
        <taxon>Riboviria</taxon>
        <taxon>Orthornavirae</taxon>
        <taxon>Negarnaviricota</taxon>
        <taxon>Haploviricotina</taxon>
        <taxon>Monjiviricetes</taxon>
        <taxon>Mononegavirales</taxon>
        <taxon>Rhabdoviridae</taxon>
        <taxon>Alpharhabdovirinae</taxon>
        <taxon>Alphathriprhavirus</taxon>
        <taxon>Alphathriprhavirus tabaci</taxon>
        <taxon>Thriprhavirus tabaci</taxon>
    </lineage>
</organism>
<evidence type="ECO:0000259" key="12">
    <source>
        <dbReference type="Pfam" id="PF00945"/>
    </source>
</evidence>
<reference evidence="13" key="1">
    <citation type="submission" date="2019-11" db="EMBL/GenBank/DDBJ databases">
        <title>Complexity of the virome associated to tospovirus-transmitting thrips species.</title>
        <authorList>
            <person name="Chiapello M."/>
            <person name="Bosco L."/>
            <person name="Ciuffo M."/>
            <person name="Ottati S."/>
            <person name="Vallino M."/>
            <person name="Salem N."/>
            <person name="Rosa C."/>
            <person name="Tavella L."/>
            <person name="Turina M."/>
        </authorList>
    </citation>
    <scope>NUCLEOTIDE SEQUENCE</scope>
    <source>
        <strain evidence="13">Tamono1</strain>
    </source>
</reference>
<evidence type="ECO:0000256" key="11">
    <source>
        <dbReference type="ARBA" id="ARBA00033344"/>
    </source>
</evidence>
<dbReference type="InterPro" id="IPR023330">
    <property type="entry name" value="Rhabdovirus_ncapsid_N"/>
</dbReference>
<dbReference type="RefSeq" id="YP_010802831.1">
    <property type="nucleotide sequence ID" value="NC_077049.1"/>
</dbReference>
<name>A0A7G9IRA1_9RHAB</name>
<accession>A0A7G9IRA1</accession>
<keyword evidence="14" id="KW-1185">Reference proteome</keyword>
<dbReference type="Proteomes" id="UP001162018">
    <property type="component" value="Segment"/>
</dbReference>